<comment type="pathway">
    <text evidence="10">Nucleotide-sugar biosynthesis; ADP-L-glycero-beta-D-manno-heptose biosynthesis; ADP-L-glycero-beta-D-manno-heptose from D-glycero-beta-D-manno-heptose 7-phosphate: step 3/4.</text>
</comment>
<evidence type="ECO:0000256" key="1">
    <source>
        <dbReference type="ARBA" id="ARBA00004713"/>
    </source>
</evidence>
<dbReference type="InterPro" id="IPR004821">
    <property type="entry name" value="Cyt_trans-like"/>
</dbReference>
<keyword evidence="5 10" id="KW-0418">Kinase</keyword>
<dbReference type="GO" id="GO:0005829">
    <property type="term" value="C:cytosol"/>
    <property type="evidence" value="ECO:0007669"/>
    <property type="project" value="TreeGrafter"/>
</dbReference>
<feature type="region of interest" description="Ribokinase" evidence="10">
    <location>
        <begin position="1"/>
        <end position="328"/>
    </location>
</feature>
<comment type="similarity">
    <text evidence="10">In the N-terminal section; belongs to the carbohydrate kinase PfkB family.</text>
</comment>
<dbReference type="EMBL" id="FOLL01000001">
    <property type="protein sequence ID" value="SFB85356.1"/>
    <property type="molecule type" value="Genomic_DNA"/>
</dbReference>
<evidence type="ECO:0000256" key="3">
    <source>
        <dbReference type="ARBA" id="ARBA00022695"/>
    </source>
</evidence>
<dbReference type="GO" id="GO:0033785">
    <property type="term" value="F:heptose 7-phosphate kinase activity"/>
    <property type="evidence" value="ECO:0007669"/>
    <property type="project" value="UniProtKB-UniRule"/>
</dbReference>
<dbReference type="InterPro" id="IPR029056">
    <property type="entry name" value="Ribokinase-like"/>
</dbReference>
<evidence type="ECO:0000256" key="2">
    <source>
        <dbReference type="ARBA" id="ARBA00022679"/>
    </source>
</evidence>
<dbReference type="Gene3D" id="3.40.1190.20">
    <property type="match status" value="1"/>
</dbReference>
<accession>A0A1I1EF52</accession>
<dbReference type="UniPathway" id="UPA00356">
    <property type="reaction ID" value="UER00437"/>
</dbReference>
<keyword evidence="14" id="KW-1185">Reference proteome</keyword>
<comment type="pathway">
    <text evidence="1">Bacterial outer membrane biogenesis; LPS core biosynthesis.</text>
</comment>
<dbReference type="InterPro" id="IPR011611">
    <property type="entry name" value="PfkB_dom"/>
</dbReference>
<evidence type="ECO:0000256" key="7">
    <source>
        <dbReference type="ARBA" id="ARBA00023268"/>
    </source>
</evidence>
<comment type="pathway">
    <text evidence="10">Nucleotide-sugar biosynthesis; ADP-L-glycero-beta-D-manno-heptose biosynthesis; ADP-L-glycero-beta-D-manno-heptose from D-glycero-beta-D-manno-heptose 7-phosphate: step 1/4.</text>
</comment>
<name>A0A1I1EF52_9SPHI</name>
<dbReference type="AlphaFoldDB" id="A0A1I1EF52"/>
<dbReference type="PANTHER" id="PTHR46969">
    <property type="entry name" value="BIFUNCTIONAL PROTEIN HLDE"/>
    <property type="match status" value="1"/>
</dbReference>
<evidence type="ECO:0000313" key="13">
    <source>
        <dbReference type="EMBL" id="SFB85356.1"/>
    </source>
</evidence>
<dbReference type="Pfam" id="PF00294">
    <property type="entry name" value="PfkB"/>
    <property type="match status" value="1"/>
</dbReference>
<evidence type="ECO:0000256" key="10">
    <source>
        <dbReference type="HAMAP-Rule" id="MF_01603"/>
    </source>
</evidence>
<dbReference type="GO" id="GO:0033786">
    <property type="term" value="F:heptose-1-phosphate adenylyltransferase activity"/>
    <property type="evidence" value="ECO:0007669"/>
    <property type="project" value="UniProtKB-UniRule"/>
</dbReference>
<dbReference type="InterPro" id="IPR002173">
    <property type="entry name" value="Carboh/pur_kinase_PfkB_CS"/>
</dbReference>
<evidence type="ECO:0000313" key="14">
    <source>
        <dbReference type="Proteomes" id="UP000199577"/>
    </source>
</evidence>
<dbReference type="Proteomes" id="UP000199577">
    <property type="component" value="Unassembled WGS sequence"/>
</dbReference>
<comment type="similarity">
    <text evidence="10">In the C-terminal section; belongs to the cytidylyltransferase family.</text>
</comment>
<feature type="active site" evidence="10">
    <location>
        <position position="277"/>
    </location>
</feature>
<feature type="domain" description="Cytidyltransferase-like" evidence="12">
    <location>
        <begin position="354"/>
        <end position="481"/>
    </location>
</feature>
<evidence type="ECO:0000256" key="4">
    <source>
        <dbReference type="ARBA" id="ARBA00022741"/>
    </source>
</evidence>
<dbReference type="STRING" id="623281.SAMN05421747_101524"/>
<dbReference type="PANTHER" id="PTHR46969:SF1">
    <property type="entry name" value="BIFUNCTIONAL PROTEIN HLDE"/>
    <property type="match status" value="1"/>
</dbReference>
<reference evidence="13 14" key="1">
    <citation type="submission" date="2016-10" db="EMBL/GenBank/DDBJ databases">
        <authorList>
            <person name="de Groot N.N."/>
        </authorList>
    </citation>
    <scope>NUCLEOTIDE SEQUENCE [LARGE SCALE GENOMIC DNA]</scope>
    <source>
        <strain evidence="13 14">DSM 22900</strain>
    </source>
</reference>
<dbReference type="SUPFAM" id="SSF53613">
    <property type="entry name" value="Ribokinase-like"/>
    <property type="match status" value="1"/>
</dbReference>
<feature type="domain" description="Carbohydrate kinase PfkB" evidence="11">
    <location>
        <begin position="15"/>
        <end position="316"/>
    </location>
</feature>
<dbReference type="GO" id="GO:0016773">
    <property type="term" value="F:phosphotransferase activity, alcohol group as acceptor"/>
    <property type="evidence" value="ECO:0007669"/>
    <property type="project" value="InterPro"/>
</dbReference>
<comment type="catalytic activity">
    <reaction evidence="10">
        <text>D-glycero-beta-D-manno-heptose 7-phosphate + ATP = D-glycero-beta-D-manno-heptose 1,7-bisphosphate + ADP + H(+)</text>
        <dbReference type="Rhea" id="RHEA:27473"/>
        <dbReference type="ChEBI" id="CHEBI:15378"/>
        <dbReference type="ChEBI" id="CHEBI:30616"/>
        <dbReference type="ChEBI" id="CHEBI:60204"/>
        <dbReference type="ChEBI" id="CHEBI:60208"/>
        <dbReference type="ChEBI" id="CHEBI:456216"/>
        <dbReference type="EC" id="2.7.1.167"/>
    </reaction>
</comment>
<keyword evidence="7 10" id="KW-0511">Multifunctional enzyme</keyword>
<evidence type="ECO:0000256" key="8">
    <source>
        <dbReference type="ARBA" id="ARBA00023277"/>
    </source>
</evidence>
<comment type="catalytic activity">
    <reaction evidence="9 10">
        <text>D-glycero-beta-D-manno-heptose 1-phosphate + ATP + H(+) = ADP-D-glycero-beta-D-manno-heptose + diphosphate</text>
        <dbReference type="Rhea" id="RHEA:27465"/>
        <dbReference type="ChEBI" id="CHEBI:15378"/>
        <dbReference type="ChEBI" id="CHEBI:30616"/>
        <dbReference type="ChEBI" id="CHEBI:33019"/>
        <dbReference type="ChEBI" id="CHEBI:59967"/>
        <dbReference type="ChEBI" id="CHEBI:61593"/>
        <dbReference type="EC" id="2.7.7.70"/>
    </reaction>
</comment>
<keyword evidence="2 10" id="KW-0808">Transferase</keyword>
<dbReference type="InterPro" id="IPR014729">
    <property type="entry name" value="Rossmann-like_a/b/a_fold"/>
</dbReference>
<dbReference type="HAMAP" id="MF_01603">
    <property type="entry name" value="HldE"/>
    <property type="match status" value="1"/>
</dbReference>
<keyword evidence="3 10" id="KW-0548">Nucleotidyltransferase</keyword>
<dbReference type="Gene3D" id="3.40.50.620">
    <property type="entry name" value="HUPs"/>
    <property type="match status" value="1"/>
</dbReference>
<comment type="function">
    <text evidence="10">Catalyzes the phosphorylation of D-glycero-D-manno-heptose 7-phosphate at the C-1 position to selectively form D-glycero-beta-D-manno-heptose-1,7-bisphosphate.</text>
</comment>
<evidence type="ECO:0000259" key="12">
    <source>
        <dbReference type="Pfam" id="PF01467"/>
    </source>
</evidence>
<comment type="subunit">
    <text evidence="10">Homodimer.</text>
</comment>
<dbReference type="Pfam" id="PF01467">
    <property type="entry name" value="CTP_transf_like"/>
    <property type="match status" value="1"/>
</dbReference>
<gene>
    <name evidence="10" type="primary">hldE</name>
    <name evidence="13" type="ORF">SAMN05421747_101524</name>
</gene>
<organism evidence="13 14">
    <name type="scientific">Parapedobacter composti</name>
    <dbReference type="NCBI Taxonomy" id="623281"/>
    <lineage>
        <taxon>Bacteria</taxon>
        <taxon>Pseudomonadati</taxon>
        <taxon>Bacteroidota</taxon>
        <taxon>Sphingobacteriia</taxon>
        <taxon>Sphingobacteriales</taxon>
        <taxon>Sphingobacteriaceae</taxon>
        <taxon>Parapedobacter</taxon>
    </lineage>
</organism>
<evidence type="ECO:0000256" key="9">
    <source>
        <dbReference type="ARBA" id="ARBA00047428"/>
    </source>
</evidence>
<evidence type="ECO:0000259" key="11">
    <source>
        <dbReference type="Pfam" id="PF00294"/>
    </source>
</evidence>
<dbReference type="PROSITE" id="PS00583">
    <property type="entry name" value="PFKB_KINASES_1"/>
    <property type="match status" value="1"/>
</dbReference>
<dbReference type="EC" id="2.7.1.167" evidence="10"/>
<dbReference type="NCBIfam" id="TIGR00125">
    <property type="entry name" value="cyt_tran_rel"/>
    <property type="match status" value="1"/>
</dbReference>
<keyword evidence="6 10" id="KW-0067">ATP-binding</keyword>
<dbReference type="GO" id="GO:0005524">
    <property type="term" value="F:ATP binding"/>
    <property type="evidence" value="ECO:0007669"/>
    <property type="project" value="UniProtKB-UniRule"/>
</dbReference>
<evidence type="ECO:0000256" key="5">
    <source>
        <dbReference type="ARBA" id="ARBA00022777"/>
    </source>
</evidence>
<keyword evidence="8 10" id="KW-0119">Carbohydrate metabolism</keyword>
<evidence type="ECO:0000256" key="6">
    <source>
        <dbReference type="ARBA" id="ARBA00022840"/>
    </source>
</evidence>
<comment type="function">
    <text evidence="10">Catalyzes the ADP transfer from ATP to D-glycero-beta-D-manno-heptose 1-phosphate, yielding ADP-D-glycero-beta-D-manno-heptose.</text>
</comment>
<sequence>MEKYNWRFTEQFDQKTILVVGDLIIDEYIKGDSTRLSPEAPVPVVDVQSDCFVLGGAANVAANLRALGATVIFCSVIGDDADADRAFAMVADAGFSPDYLIREKDRATVVKTRIQADGHPLARLDRGDDRAISPESERQLIHLLKTHFVSCDGVLIADYHKGIVTPTIIDGLVRMKMSHPKFVAVDSKRLSLFKKMAPTLVKPNYSEAMKLLGCEITHKDRKGQLEKCGKAIFRKTNAQWVVLTLDKDGSLWFERGKLVFNMGAIPVAVPHVCGAGDTFISACTLALLSGADAARTAQAATAAATVAIEKEATSLCSRLELLAKLDNEQKLVTSMKRLQEIKAYYKGLGHRIVFTNGCFDILHSGHVNYLKLARKLGDVLIVGVNNDDSIRRLKGPARPINGLAERLSVLAGLGCVDHLVVFGDEADDTPAELIKVLAPDVFAKGGDYKDKELPEAKLVESLGGQVQLIPFTANRSTTRLIRRIYEHTHTKKAII</sequence>
<dbReference type="SUPFAM" id="SSF52374">
    <property type="entry name" value="Nucleotidylyl transferase"/>
    <property type="match status" value="1"/>
</dbReference>
<feature type="region of interest" description="Cytidylyltransferase" evidence="10">
    <location>
        <begin position="354"/>
        <end position="495"/>
    </location>
</feature>
<dbReference type="OrthoDB" id="9802794at2"/>
<feature type="binding site" evidence="10">
    <location>
        <begin position="204"/>
        <end position="207"/>
    </location>
    <ligand>
        <name>ATP</name>
        <dbReference type="ChEBI" id="CHEBI:30616"/>
    </ligand>
</feature>
<protein>
    <recommendedName>
        <fullName evidence="10">Bifunctional protein HldE</fullName>
    </recommendedName>
    <domain>
        <recommendedName>
            <fullName evidence="10">D-beta-D-heptose 7-phosphate kinase</fullName>
            <ecNumber evidence="10">2.7.1.167</ecNumber>
        </recommendedName>
        <alternativeName>
            <fullName evidence="10">D-beta-D-heptose 7-phosphotransferase</fullName>
        </alternativeName>
        <alternativeName>
            <fullName evidence="10">D-glycero-beta-D-manno-heptose-7-phosphate kinase</fullName>
        </alternativeName>
    </domain>
    <domain>
        <recommendedName>
            <fullName evidence="10">D-beta-D-heptose 1-phosphate adenylyltransferase</fullName>
            <ecNumber evidence="10">2.7.7.70</ecNumber>
        </recommendedName>
        <alternativeName>
            <fullName evidence="10">D-glycero-beta-D-manno-heptose 1-phosphate adenylyltransferase</fullName>
        </alternativeName>
    </domain>
</protein>
<dbReference type="GO" id="GO:0097171">
    <property type="term" value="P:ADP-L-glycero-beta-D-manno-heptose biosynthetic process"/>
    <property type="evidence" value="ECO:0007669"/>
    <property type="project" value="UniProtKB-UniPathway"/>
</dbReference>
<dbReference type="RefSeq" id="WP_139215791.1">
    <property type="nucleotide sequence ID" value="NZ_FOLL01000001.1"/>
</dbReference>
<dbReference type="UniPathway" id="UPA00958"/>
<dbReference type="InterPro" id="IPR011914">
    <property type="entry name" value="RfaE_dom_II"/>
</dbReference>
<keyword evidence="4 10" id="KW-0547">Nucleotide-binding</keyword>
<dbReference type="GO" id="GO:0009244">
    <property type="term" value="P:lipopolysaccharide core region biosynthetic process"/>
    <property type="evidence" value="ECO:0007669"/>
    <property type="project" value="UniProtKB-UniPathway"/>
</dbReference>
<dbReference type="InterPro" id="IPR023030">
    <property type="entry name" value="Bifunc_HldE"/>
</dbReference>
<dbReference type="EC" id="2.7.7.70" evidence="10"/>
<proteinExistence type="inferred from homology"/>
<dbReference type="NCBIfam" id="TIGR02199">
    <property type="entry name" value="rfaE_dom_II"/>
    <property type="match status" value="1"/>
</dbReference>